<reference evidence="2" key="2">
    <citation type="submission" date="2025-08" db="UniProtKB">
        <authorList>
            <consortium name="Ensembl"/>
        </authorList>
    </citation>
    <scope>IDENTIFICATION</scope>
</reference>
<feature type="compositionally biased region" description="Pro residues" evidence="1">
    <location>
        <begin position="57"/>
        <end position="69"/>
    </location>
</feature>
<organism evidence="2 3">
    <name type="scientific">Anas platyrhynchos platyrhynchos</name>
    <name type="common">Northern mallard</name>
    <dbReference type="NCBI Taxonomy" id="8840"/>
    <lineage>
        <taxon>Eukaryota</taxon>
        <taxon>Metazoa</taxon>
        <taxon>Chordata</taxon>
        <taxon>Craniata</taxon>
        <taxon>Vertebrata</taxon>
        <taxon>Euteleostomi</taxon>
        <taxon>Archelosauria</taxon>
        <taxon>Archosauria</taxon>
        <taxon>Dinosauria</taxon>
        <taxon>Saurischia</taxon>
        <taxon>Theropoda</taxon>
        <taxon>Coelurosauria</taxon>
        <taxon>Aves</taxon>
        <taxon>Neognathae</taxon>
        <taxon>Galloanserae</taxon>
        <taxon>Anseriformes</taxon>
        <taxon>Anatidae</taxon>
        <taxon>Anatinae</taxon>
        <taxon>Anas</taxon>
    </lineage>
</organism>
<feature type="compositionally biased region" description="Low complexity" evidence="1">
    <location>
        <begin position="70"/>
        <end position="81"/>
    </location>
</feature>
<proteinExistence type="predicted"/>
<feature type="region of interest" description="Disordered" evidence="1">
    <location>
        <begin position="56"/>
        <end position="97"/>
    </location>
</feature>
<protein>
    <submittedName>
        <fullName evidence="2">Uncharacterized protein</fullName>
    </submittedName>
</protein>
<dbReference type="Ensembl" id="ENSAPLT00000041092.1">
    <property type="protein sequence ID" value="ENSAPLP00000022867.1"/>
    <property type="gene ID" value="ENSAPLG00000028114.1"/>
</dbReference>
<reference evidence="2" key="3">
    <citation type="submission" date="2025-09" db="UniProtKB">
        <authorList>
            <consortium name="Ensembl"/>
        </authorList>
    </citation>
    <scope>IDENTIFICATION</scope>
</reference>
<dbReference type="Proteomes" id="UP000016666">
    <property type="component" value="Chromosome 1"/>
</dbReference>
<evidence type="ECO:0000313" key="3">
    <source>
        <dbReference type="Proteomes" id="UP000016666"/>
    </source>
</evidence>
<sequence>MSGSGAPGPGAAPCRFAHYFVLCGIDAESGLEPDELAGEGGCGALWGRGAAAKCPCTPLPSPPPKPAPPRGEAAGGAPRRSAAGRRRLRPWFGYGGS</sequence>
<dbReference type="GeneTree" id="ENSGT00950000183775"/>
<dbReference type="AlphaFoldDB" id="A0A493TAH2"/>
<reference evidence="2 3" key="1">
    <citation type="submission" date="2017-10" db="EMBL/GenBank/DDBJ databases">
        <title>A new Pekin duck reference genome.</title>
        <authorList>
            <person name="Hou Z.-C."/>
            <person name="Zhou Z.-K."/>
            <person name="Zhu F."/>
            <person name="Hou S.-S."/>
        </authorList>
    </citation>
    <scope>NUCLEOTIDE SEQUENCE [LARGE SCALE GENOMIC DNA]</scope>
</reference>
<keyword evidence="3" id="KW-1185">Reference proteome</keyword>
<accession>A0A493TAH2</accession>
<evidence type="ECO:0000256" key="1">
    <source>
        <dbReference type="SAM" id="MobiDB-lite"/>
    </source>
</evidence>
<evidence type="ECO:0000313" key="2">
    <source>
        <dbReference type="Ensembl" id="ENSAPLP00000022867.1"/>
    </source>
</evidence>
<name>A0A493TAH2_ANAPP</name>